<evidence type="ECO:0000313" key="1">
    <source>
        <dbReference type="EMBL" id="SFA57649.1"/>
    </source>
</evidence>
<proteinExistence type="predicted"/>
<gene>
    <name evidence="1" type="ORF">SAMN05444374_111169</name>
</gene>
<dbReference type="Proteomes" id="UP000182054">
    <property type="component" value="Unassembled WGS sequence"/>
</dbReference>
<dbReference type="AlphaFoldDB" id="A0A1I0U0K7"/>
<evidence type="ECO:0000313" key="2">
    <source>
        <dbReference type="Proteomes" id="UP000182054"/>
    </source>
</evidence>
<organism evidence="1 2">
    <name type="scientific">Rhodococcoides kroppenstedtii</name>
    <dbReference type="NCBI Taxonomy" id="293050"/>
    <lineage>
        <taxon>Bacteria</taxon>
        <taxon>Bacillati</taxon>
        <taxon>Actinomycetota</taxon>
        <taxon>Actinomycetes</taxon>
        <taxon>Mycobacteriales</taxon>
        <taxon>Nocardiaceae</taxon>
        <taxon>Rhodococcoides</taxon>
    </lineage>
</organism>
<reference evidence="1 2" key="1">
    <citation type="submission" date="2016-10" db="EMBL/GenBank/DDBJ databases">
        <authorList>
            <person name="de Groot N.N."/>
        </authorList>
    </citation>
    <scope>NUCLEOTIDE SEQUENCE [LARGE SCALE GENOMIC DNA]</scope>
    <source>
        <strain evidence="1 2">DSM 44908</strain>
    </source>
</reference>
<accession>A0A1I0U0K7</accession>
<name>A0A1I0U0K7_9NOCA</name>
<sequence>MDITSLESLAKFLGAVSDIFGGAGTFLGGLDFFS</sequence>
<protein>
    <submittedName>
        <fullName evidence="1">Uncharacterized protein</fullName>
    </submittedName>
</protein>
<dbReference type="EMBL" id="FOJN01000011">
    <property type="protein sequence ID" value="SFA57649.1"/>
    <property type="molecule type" value="Genomic_DNA"/>
</dbReference>